<sequence>MPIATVQLGNISMHDATSTQHEEESCGLLHQVFTILARKESDVTRLVLEVADLILKDENMKSKPKEIILHWLSRLIIRLKPINHDILVRALLGAAVISFVLAWYNGDKEDETKVMTFVEPLSDSFEIDCECYYLGVWLSLHVFVRLHGCVVSD</sequence>
<dbReference type="EMBL" id="AM425375">
    <property type="protein sequence ID" value="CAN80016.1"/>
    <property type="molecule type" value="Genomic_DNA"/>
</dbReference>
<protein>
    <submittedName>
        <fullName evidence="1">Uncharacterized protein</fullName>
    </submittedName>
</protein>
<proteinExistence type="predicted"/>
<organism evidence="1">
    <name type="scientific">Vitis vinifera</name>
    <name type="common">Grape</name>
    <dbReference type="NCBI Taxonomy" id="29760"/>
    <lineage>
        <taxon>Eukaryota</taxon>
        <taxon>Viridiplantae</taxon>
        <taxon>Streptophyta</taxon>
        <taxon>Embryophyta</taxon>
        <taxon>Tracheophyta</taxon>
        <taxon>Spermatophyta</taxon>
        <taxon>Magnoliopsida</taxon>
        <taxon>eudicotyledons</taxon>
        <taxon>Gunneridae</taxon>
        <taxon>Pentapetalae</taxon>
        <taxon>rosids</taxon>
        <taxon>Vitales</taxon>
        <taxon>Vitaceae</taxon>
        <taxon>Viteae</taxon>
        <taxon>Vitis</taxon>
    </lineage>
</organism>
<name>A5AFG8_VITVI</name>
<gene>
    <name evidence="1" type="ORF">VITISV_030081</name>
</gene>
<accession>A5AFG8</accession>
<reference evidence="1" key="1">
    <citation type="journal article" date="2007" name="PLoS ONE">
        <title>The first genome sequence of an elite grapevine cultivar (Pinot noir Vitis vinifera L.): coping with a highly heterozygous genome.</title>
        <authorList>
            <person name="Velasco R."/>
            <person name="Zharkikh A."/>
            <person name="Troggio M."/>
            <person name="Cartwright D.A."/>
            <person name="Cestaro A."/>
            <person name="Pruss D."/>
            <person name="Pindo M."/>
            <person name="FitzGerald L.M."/>
            <person name="Vezzulli S."/>
            <person name="Reid J."/>
            <person name="Malacarne G."/>
            <person name="Iliev D."/>
            <person name="Coppola G."/>
            <person name="Wardell B."/>
            <person name="Micheletti D."/>
            <person name="Macalma T."/>
            <person name="Facci M."/>
            <person name="Mitchell J.T."/>
            <person name="Perazzolli M."/>
            <person name="Eldredge G."/>
            <person name="Gatto P."/>
            <person name="Oyzerski R."/>
            <person name="Moretto M."/>
            <person name="Gutin N."/>
            <person name="Stefanini M."/>
            <person name="Chen Y."/>
            <person name="Segala C."/>
            <person name="Davenport C."/>
            <person name="Dematte L."/>
            <person name="Mraz A."/>
            <person name="Battilana J."/>
            <person name="Stormo K."/>
            <person name="Costa F."/>
            <person name="Tao Q."/>
            <person name="Si-Ammour A."/>
            <person name="Harkins T."/>
            <person name="Lackey A."/>
            <person name="Perbost C."/>
            <person name="Taillon B."/>
            <person name="Stella A."/>
            <person name="Solovyev V."/>
            <person name="Fawcett J.A."/>
            <person name="Sterck L."/>
            <person name="Vandepoele K."/>
            <person name="Grando S.M."/>
            <person name="Toppo S."/>
            <person name="Moser C."/>
            <person name="Lanchbury J."/>
            <person name="Bogden R."/>
            <person name="Skolnick M."/>
            <person name="Sgaramella V."/>
            <person name="Bhatnagar S.K."/>
            <person name="Fontana P."/>
            <person name="Gutin A."/>
            <person name="Van de Peer Y."/>
            <person name="Salamini F."/>
            <person name="Viola R."/>
        </authorList>
    </citation>
    <scope>NUCLEOTIDE SEQUENCE</scope>
</reference>
<dbReference type="AlphaFoldDB" id="A5AFG8"/>
<evidence type="ECO:0000313" key="1">
    <source>
        <dbReference type="EMBL" id="CAN80016.1"/>
    </source>
</evidence>